<dbReference type="OrthoDB" id="9814831at2"/>
<dbReference type="SUPFAM" id="SSF53474">
    <property type="entry name" value="alpha/beta-Hydrolases"/>
    <property type="match status" value="1"/>
</dbReference>
<dbReference type="PANTHER" id="PTHR35602:SF3">
    <property type="entry name" value="ESTERASE YQIA"/>
    <property type="match status" value="1"/>
</dbReference>
<dbReference type="PANTHER" id="PTHR35602">
    <property type="entry name" value="ESTERASE YQIA-RELATED"/>
    <property type="match status" value="1"/>
</dbReference>
<name>A0A2T1D753_9CYAN</name>
<comment type="caution">
    <text evidence="1">The sequence shown here is derived from an EMBL/GenBank/DDBJ whole genome shotgun (WGS) entry which is preliminary data.</text>
</comment>
<dbReference type="Proteomes" id="UP000238634">
    <property type="component" value="Unassembled WGS sequence"/>
</dbReference>
<dbReference type="Pfam" id="PF05728">
    <property type="entry name" value="UPF0227"/>
    <property type="match status" value="1"/>
</dbReference>
<evidence type="ECO:0000313" key="1">
    <source>
        <dbReference type="EMBL" id="PSB16320.1"/>
    </source>
</evidence>
<proteinExistence type="predicted"/>
<accession>A0A2T1D753</accession>
<dbReference type="STRING" id="1920490.GCA_001895925_01185"/>
<dbReference type="RefSeq" id="WP_073073756.1">
    <property type="nucleotide sequence ID" value="NZ_MPPI01000025.1"/>
</dbReference>
<evidence type="ECO:0000313" key="2">
    <source>
        <dbReference type="Proteomes" id="UP000238634"/>
    </source>
</evidence>
<gene>
    <name evidence="1" type="ORF">C7B65_22105</name>
</gene>
<organism evidence="1 2">
    <name type="scientific">Phormidesmis priestleyi ULC007</name>
    <dbReference type="NCBI Taxonomy" id="1920490"/>
    <lineage>
        <taxon>Bacteria</taxon>
        <taxon>Bacillati</taxon>
        <taxon>Cyanobacteriota</taxon>
        <taxon>Cyanophyceae</taxon>
        <taxon>Leptolyngbyales</taxon>
        <taxon>Leptolyngbyaceae</taxon>
        <taxon>Phormidesmis</taxon>
    </lineage>
</organism>
<dbReference type="InterPro" id="IPR029058">
    <property type="entry name" value="AB_hydrolase_fold"/>
</dbReference>
<sequence length="209" mass="23719">MTVYVYLHGFASSPRSRKAQDLRDRFAALNLTLHIPDLNQNDFTHLTLTRQIQQVCAGFPPDQPIVIIGSSLGGLTAAWVGEQCPQVDRLVLLAPAFEFLNHWVPKLGDKLLREWQSGKPLMVYHYGAERLLPLNYQFVVDCADYDSARLQKPIPTLIMHGIYDEVIPIQASQNYAYLRPWVELVELESDHALAEVSQAIWGSVTQFLF</sequence>
<dbReference type="EMBL" id="PVWG01000044">
    <property type="protein sequence ID" value="PSB16320.1"/>
    <property type="molecule type" value="Genomic_DNA"/>
</dbReference>
<keyword evidence="2" id="KW-1185">Reference proteome</keyword>
<reference evidence="1 2" key="1">
    <citation type="submission" date="2018-02" db="EMBL/GenBank/DDBJ databases">
        <authorList>
            <person name="Cohen D.B."/>
            <person name="Kent A.D."/>
        </authorList>
    </citation>
    <scope>NUCLEOTIDE SEQUENCE [LARGE SCALE GENOMIC DNA]</scope>
    <source>
        <strain evidence="1 2">ULC007</strain>
    </source>
</reference>
<dbReference type="InterPro" id="IPR008886">
    <property type="entry name" value="UPF0227/Esterase_YqiA"/>
</dbReference>
<dbReference type="Gene3D" id="3.40.50.1820">
    <property type="entry name" value="alpha/beta hydrolase"/>
    <property type="match status" value="1"/>
</dbReference>
<dbReference type="AlphaFoldDB" id="A0A2T1D753"/>
<protein>
    <submittedName>
        <fullName evidence="1">Esterase</fullName>
    </submittedName>
</protein>
<reference evidence="1 2" key="2">
    <citation type="submission" date="2018-03" db="EMBL/GenBank/DDBJ databases">
        <title>The ancient ancestry and fast evolution of plastids.</title>
        <authorList>
            <person name="Moore K.R."/>
            <person name="Magnabosco C."/>
            <person name="Momper L."/>
            <person name="Gold D.A."/>
            <person name="Bosak T."/>
            <person name="Fournier G.P."/>
        </authorList>
    </citation>
    <scope>NUCLEOTIDE SEQUENCE [LARGE SCALE GENOMIC DNA]</scope>
    <source>
        <strain evidence="1 2">ULC007</strain>
    </source>
</reference>